<dbReference type="Pfam" id="PF01902">
    <property type="entry name" value="Diphthami_syn_2"/>
    <property type="match status" value="1"/>
</dbReference>
<dbReference type="Proteomes" id="UP000192756">
    <property type="component" value="Unassembled WGS sequence"/>
</dbReference>
<name>A0A1W2CQR9_9SPHI</name>
<dbReference type="OrthoDB" id="3572539at2"/>
<evidence type="ECO:0000313" key="3">
    <source>
        <dbReference type="Proteomes" id="UP000192756"/>
    </source>
</evidence>
<dbReference type="SUPFAM" id="SSF52402">
    <property type="entry name" value="Adenine nucleotide alpha hydrolases-like"/>
    <property type="match status" value="1"/>
</dbReference>
<reference evidence="3" key="1">
    <citation type="submission" date="2017-04" db="EMBL/GenBank/DDBJ databases">
        <authorList>
            <person name="Varghese N."/>
            <person name="Submissions S."/>
        </authorList>
    </citation>
    <scope>NUCLEOTIDE SEQUENCE [LARGE SCALE GENOMIC DNA]</scope>
    <source>
        <strain evidence="3">DSM 12126</strain>
    </source>
</reference>
<dbReference type="AlphaFoldDB" id="A0A1W2CQR9"/>
<dbReference type="InterPro" id="IPR014729">
    <property type="entry name" value="Rossmann-like_a/b/a_fold"/>
</dbReference>
<evidence type="ECO:0000259" key="1">
    <source>
        <dbReference type="Pfam" id="PF01902"/>
    </source>
</evidence>
<dbReference type="InterPro" id="IPR002761">
    <property type="entry name" value="Diphthami_syn_dom"/>
</dbReference>
<dbReference type="Gene3D" id="3.40.50.620">
    <property type="entry name" value="HUPs"/>
    <property type="match status" value="1"/>
</dbReference>
<dbReference type="EMBL" id="FWXT01000002">
    <property type="protein sequence ID" value="SMC87580.1"/>
    <property type="molecule type" value="Genomic_DNA"/>
</dbReference>
<organism evidence="2 3">
    <name type="scientific">Pedobacter africanus</name>
    <dbReference type="NCBI Taxonomy" id="151894"/>
    <lineage>
        <taxon>Bacteria</taxon>
        <taxon>Pseudomonadati</taxon>
        <taxon>Bacteroidota</taxon>
        <taxon>Sphingobacteriia</taxon>
        <taxon>Sphingobacteriales</taxon>
        <taxon>Sphingobacteriaceae</taxon>
        <taxon>Pedobacter</taxon>
    </lineage>
</organism>
<dbReference type="Gene3D" id="3.90.1490.10">
    <property type="entry name" value="putative n-type atp pyrophosphatase, domain 2"/>
    <property type="match status" value="1"/>
</dbReference>
<keyword evidence="3" id="KW-1185">Reference proteome</keyword>
<dbReference type="STRING" id="151894.SAMN04488524_3107"/>
<feature type="domain" description="Diphthamide synthase" evidence="1">
    <location>
        <begin position="12"/>
        <end position="209"/>
    </location>
</feature>
<evidence type="ECO:0000313" key="2">
    <source>
        <dbReference type="EMBL" id="SMC87580.1"/>
    </source>
</evidence>
<dbReference type="NCBIfam" id="TIGR00290">
    <property type="entry name" value="MJ0570_dom"/>
    <property type="match status" value="1"/>
</dbReference>
<protein>
    <submittedName>
        <fullName evidence="2">MJ0570-related uncharacterized domain-containing protein</fullName>
    </submittedName>
</protein>
<accession>A0A1W2CQR9</accession>
<proteinExistence type="predicted"/>
<gene>
    <name evidence="2" type="ORF">SAMN04488524_3107</name>
</gene>
<dbReference type="RefSeq" id="WP_084239925.1">
    <property type="nucleotide sequence ID" value="NZ_FWXT01000002.1"/>
</dbReference>
<sequence length="232" mass="26223">MQKAHKKLSVFNWSGGKDSTLALHYALHSEHFDIRYLLTTVNEAHNRVSMHGVRESLLIKQANSLGIPLYQVRLPEAPDMATYEQEMNKHMGLLKSEGITHSLFGDLFLEDLKVYRENKLAEVDLKAEFPIWKKDTTQVIHEFIALGYKTVVACAKEGLEDFCGRVIDKDFIADLPAGIDPCGENGEFHTFAFEGPLFKRPIDFTLGEKVFKTYPAPEGGNPSGYWYIDLIG</sequence>